<evidence type="ECO:0000256" key="3">
    <source>
        <dbReference type="ARBA" id="ARBA00022450"/>
    </source>
</evidence>
<dbReference type="SUPFAM" id="SSF101173">
    <property type="entry name" value="Docking domain B of the erythromycin polyketide synthase (DEBS)"/>
    <property type="match status" value="1"/>
</dbReference>
<dbReference type="SUPFAM" id="SSF47336">
    <property type="entry name" value="ACP-like"/>
    <property type="match status" value="1"/>
</dbReference>
<evidence type="ECO:0000256" key="8">
    <source>
        <dbReference type="ARBA" id="ARBA00023315"/>
    </source>
</evidence>
<dbReference type="Pfam" id="PF00698">
    <property type="entry name" value="Acyl_transf_1"/>
    <property type="match status" value="1"/>
</dbReference>
<dbReference type="Pfam" id="PF02801">
    <property type="entry name" value="Ketoacyl-synt_C"/>
    <property type="match status" value="1"/>
</dbReference>
<keyword evidence="6" id="KW-0045">Antibiotic biosynthesis</keyword>
<dbReference type="PROSITE" id="PS52019">
    <property type="entry name" value="PKS_MFAS_DH"/>
    <property type="match status" value="1"/>
</dbReference>
<dbReference type="InterPro" id="IPR018201">
    <property type="entry name" value="Ketoacyl_synth_AS"/>
</dbReference>
<dbReference type="Pfam" id="PF00109">
    <property type="entry name" value="ketoacyl-synt"/>
    <property type="match status" value="1"/>
</dbReference>
<dbReference type="Gene3D" id="3.40.50.720">
    <property type="entry name" value="NAD(P)-binding Rossmann-like Domain"/>
    <property type="match status" value="1"/>
</dbReference>
<dbReference type="SUPFAM" id="SSF53901">
    <property type="entry name" value="Thiolase-like"/>
    <property type="match status" value="1"/>
</dbReference>
<feature type="active site" description="Proton acceptor; for dehydratase activity" evidence="9">
    <location>
        <position position="962"/>
    </location>
</feature>
<reference evidence="14 15" key="1">
    <citation type="submission" date="2021-02" db="EMBL/GenBank/DDBJ databases">
        <title>Streptomyces spirodelae sp. nov., isolated from duckweed.</title>
        <authorList>
            <person name="Saimee Y."/>
            <person name="Duangmal K."/>
        </authorList>
    </citation>
    <scope>NUCLEOTIDE SEQUENCE [LARGE SCALE GENOMIC DNA]</scope>
    <source>
        <strain evidence="14 15">DSM 42105</strain>
    </source>
</reference>
<dbReference type="Gene3D" id="3.30.70.3290">
    <property type="match status" value="1"/>
</dbReference>
<dbReference type="CDD" id="cd08956">
    <property type="entry name" value="KR_3_FAS_SDR_x"/>
    <property type="match status" value="1"/>
</dbReference>
<dbReference type="Pfam" id="PF08990">
    <property type="entry name" value="Docking"/>
    <property type="match status" value="1"/>
</dbReference>
<dbReference type="InterPro" id="IPR055123">
    <property type="entry name" value="SpnB-like_Rossmann"/>
</dbReference>
<dbReference type="InterPro" id="IPR050091">
    <property type="entry name" value="PKS_NRPS_Biosynth_Enz"/>
</dbReference>
<dbReference type="Gene3D" id="3.40.50.11460">
    <property type="match status" value="1"/>
</dbReference>
<feature type="domain" description="Ketosynthase family 3 (KS3)" evidence="12">
    <location>
        <begin position="33"/>
        <end position="459"/>
    </location>
</feature>
<dbReference type="PROSITE" id="PS52004">
    <property type="entry name" value="KS3_2"/>
    <property type="match status" value="1"/>
</dbReference>
<dbReference type="InterPro" id="IPR011032">
    <property type="entry name" value="GroES-like_sf"/>
</dbReference>
<keyword evidence="8" id="KW-0012">Acyltransferase</keyword>
<dbReference type="Gene3D" id="3.10.129.110">
    <property type="entry name" value="Polyketide synthase dehydratase"/>
    <property type="match status" value="1"/>
</dbReference>
<evidence type="ECO:0000256" key="5">
    <source>
        <dbReference type="ARBA" id="ARBA00022679"/>
    </source>
</evidence>
<accession>A0ABS3XZF0</accession>
<dbReference type="Gene3D" id="3.40.47.10">
    <property type="match status" value="1"/>
</dbReference>
<feature type="active site" description="Proton donor; for dehydratase activity" evidence="9">
    <location>
        <position position="1132"/>
    </location>
</feature>
<dbReference type="Pfam" id="PF13602">
    <property type="entry name" value="ADH_zinc_N_2"/>
    <property type="match status" value="1"/>
</dbReference>
<dbReference type="InterPro" id="IPR016039">
    <property type="entry name" value="Thiolase-like"/>
</dbReference>
<dbReference type="InterPro" id="IPR020807">
    <property type="entry name" value="PKS_DH"/>
</dbReference>
<dbReference type="RefSeq" id="WP_209212384.1">
    <property type="nucleotide sequence ID" value="NZ_JAFFZM010000012.1"/>
</dbReference>
<dbReference type="PANTHER" id="PTHR43775:SF51">
    <property type="entry name" value="INACTIVE PHENOLPHTHIOCEROL SYNTHESIS POLYKETIDE SYNTHASE TYPE I PKS1-RELATED"/>
    <property type="match status" value="1"/>
</dbReference>
<dbReference type="GeneID" id="96261111"/>
<dbReference type="Pfam" id="PF08659">
    <property type="entry name" value="KR"/>
    <property type="match status" value="1"/>
</dbReference>
<evidence type="ECO:0000259" key="12">
    <source>
        <dbReference type="PROSITE" id="PS52004"/>
    </source>
</evidence>
<feature type="domain" description="PKS/mFAS DH" evidence="13">
    <location>
        <begin position="925"/>
        <end position="1212"/>
    </location>
</feature>
<dbReference type="SMART" id="SM00826">
    <property type="entry name" value="PKS_DH"/>
    <property type="match status" value="1"/>
</dbReference>
<comment type="pathway">
    <text evidence="2">Antibiotic biosynthesis.</text>
</comment>
<dbReference type="InterPro" id="IPR036299">
    <property type="entry name" value="Polyketide_synth_docking_sf"/>
</dbReference>
<feature type="region of interest" description="C-terminal hotdog fold" evidence="9">
    <location>
        <begin position="1072"/>
        <end position="1212"/>
    </location>
</feature>
<dbReference type="InterPro" id="IPR016035">
    <property type="entry name" value="Acyl_Trfase/lysoPLipase"/>
</dbReference>
<sequence length="2240" mass="233318">MANEEKLVDYLKRVAADLHTTRQRLREVEERYQEPVAIVGMACRLPGDADSPEALWQLVAEGRDVIGPFPQDRGWDLEKLYDPDPATPWTSYVREGGFVTDADKFDAEFFGISPREALAMDPQQRLLLEVSWELLERAGIDPDTLRGTRTGIYAGVSSEDYLSQLPRIPEGYEGHATTGSLTSVLSGRVAYTFGFEGPAVTVDTACSSSLVAMHLAAQSLRQGDCTLALAGGALVLSSPLMFREFSRQRGLSPDGRCKAFDASADGTGFSEGVGLVLLERLSDARRNGHRVLAVLRGSAINQDGASNGLTAPNDAAQERVIRQALSNARLGTSDVDAVEAHGTGTMLGDPIEAGALLATYGQDRPADRPLWLGSVKTNIGHMHATAGVAGVIKMVMALRNGLLPASLHIEEPTPHVDWESGAVRLLTEPVEWPRGERPRRAAVSSFGISGTNAHVIVEEAPAAEGVAPSAAGTNHGPVPWVLSARSPEALREAAGRIRETAGAPEDIGWSLLRTRSVFEQRAVVLGEEREELTAGLAALASGEPYPGLVCGSAVGGGTGPVLVFPGQGSQWVGMGVELLDSSPAFAARLAECELALKPHVDWSLAQVLRGDGSALDRVDVVQPVLWAVMVSLAAVWAEYGVRPAAVVGHSQGEIAAACVAGALSLEDGARIVALRSRALRQLAGGGAMASLGVGREQAEEFLPRDADVVVAAVNGPSSTVISGPPRQVELMVEKAQEEGLRARLIDVDYASHGPQVDQITEELLSLLSGVEPVGTDVAFFSTVAGARIDTTALDTEYWISNLREPVRFADTIAALVQDGHRIFIEASPHPVLTPGMQECFEEADATAVTVPTLRRDQGGSEQLGHALAEAFTAGAPVDWTPWFPADPAPRLVDLPTYAFQRQRYWLVGESIGVDAGDLGLETTGHPLLGAAVEAADGSGLLLTGRLPRQASGPSGSSWLSEHRVLDTVLVPGAALVEWVLRAGDAAGCHELTEFTLQEPVVLPESGGLRVQVAVEPAEDDGGRGVRLYTRLDQDEEDTAAPNGWTCHAEGVLRPGTPDTPGLLNGSWPPAGAEPLPVAGFYERAAAEGYAYGPSFQGLRAAWREGTDVLAEVALPESAGTPEGHGVHPALLDAAMQPLLLANGIGNGQVWLPFVWSGVVLHAVGATAARVRLTPLGGRLEDGVRVLVADTAGEPVLSAESVVLRPSSSAMLRAAAGTRGAEDLFALDWSPLPGLAASGAASDAADGAPWVVLGEAGDHPDLAGLARALDEGAPVPPVVAAEVKPGEGDEEPVTVARTLEMIQDWLAVERCADSRLLLVTRGAVAVADGMEAPDPVGAALWGLARSAQAENPGRIVLLDIDPADPDPEPDPEPVGVAGLRALRPILATDEPQLAVRDGQVFVPRLARAGEPAPLVPDPELRTWRLGTAGTANTLENLALLPCPQAERPLEHGQVRLDVRAAGLNFRDALLALGMYPDETGTAVFAGSEGAGVVTEVGPGVTELAPGDRVTGLIDGAFGPVAVAEARTLVPVPDGWDFRQAATAPVAYLTAWYALVELAGLRSGESVLVHAATGAVGMAAVRIARHLGAEVYATASPGKHGVLEDMGIDAAHRASSRDVHFASVFPTVDVVLNSLAGEAVDASLRLLGDTGRFIEMGKTDIRAAPAGPSYQAFDLLADVAPDRLGGMLRTLAELFTATALEPLPVRAWPLERAREALRHMSQARHTGKLALDLPARLDPDGTVLVTGGTGTIGSAVAEHLVRTGATRRLLLLGRRGPEAPGADELAARIRKWGAEVDIVAADVGDRAVLDAVLADIDPAHPLTGVVHAAGTLDNALVPALTPEKLAGVWRAKATAAAHLHAATAGMRLGMFLLFSSFASTLGTPGQANYAAANAYCDALAARRRAQGLAGQSLAWGLWAESSGLTGGLSDADLARIDRYGIKANSSTEGLAMLDAARAHGGPALLALRLDPRTLAAQQPGTVPAPLRELAAEYAAHTARRATAGPRRTARAAAGGDGGQPVDWAARLAPQSADERHRTVLDLVRGHAATVLGHTGTGAVPADASFKELGFDSLTAVELRNRLAATTGLRLHAALIFDFPEAGLLAAHLVERLAPEADGGSRKGTASDGTAPLLEEVARLESALAAVTAADGTQLDAEAVTARLETLLAKWKAGRTGPGPDNGSNGDNNGSNSGSGSGSSSGDRNAARTGTGTGTDDEGSAAERLESADAGQILDFIDNELGV</sequence>
<dbReference type="InterPro" id="IPR014030">
    <property type="entry name" value="Ketoacyl_synth_N"/>
</dbReference>
<dbReference type="InterPro" id="IPR014031">
    <property type="entry name" value="Ketoacyl_synth_C"/>
</dbReference>
<dbReference type="InterPro" id="IPR020806">
    <property type="entry name" value="PKS_PP-bd"/>
</dbReference>
<proteinExistence type="predicted"/>
<dbReference type="InterPro" id="IPR009081">
    <property type="entry name" value="PP-bd_ACP"/>
</dbReference>
<evidence type="ECO:0000256" key="7">
    <source>
        <dbReference type="ARBA" id="ARBA00023268"/>
    </source>
</evidence>
<feature type="compositionally biased region" description="Low complexity" evidence="10">
    <location>
        <begin position="2175"/>
        <end position="2189"/>
    </location>
</feature>
<dbReference type="InterPro" id="IPR049551">
    <property type="entry name" value="PKS_DH_C"/>
</dbReference>
<dbReference type="Pfam" id="PF16197">
    <property type="entry name" value="KAsynt_C_assoc"/>
    <property type="match status" value="1"/>
</dbReference>
<evidence type="ECO:0000313" key="14">
    <source>
        <dbReference type="EMBL" id="MBO8200778.1"/>
    </source>
</evidence>
<gene>
    <name evidence="14" type="ORF">JW613_21050</name>
</gene>
<dbReference type="SUPFAM" id="SSF51735">
    <property type="entry name" value="NAD(P)-binding Rossmann-fold domains"/>
    <property type="match status" value="3"/>
</dbReference>
<dbReference type="InterPro" id="IPR001227">
    <property type="entry name" value="Ac_transferase_dom_sf"/>
</dbReference>
<dbReference type="InterPro" id="IPR049900">
    <property type="entry name" value="PKS_mFAS_DH"/>
</dbReference>
<dbReference type="SMART" id="SM00829">
    <property type="entry name" value="PKS_ER"/>
    <property type="match status" value="1"/>
</dbReference>
<feature type="domain" description="Carrier" evidence="11">
    <location>
        <begin position="2035"/>
        <end position="2110"/>
    </location>
</feature>
<dbReference type="EMBL" id="JAFFZM010000012">
    <property type="protein sequence ID" value="MBO8200778.1"/>
    <property type="molecule type" value="Genomic_DNA"/>
</dbReference>
<keyword evidence="3" id="KW-0596">Phosphopantetheine</keyword>
<dbReference type="SUPFAM" id="SSF55048">
    <property type="entry name" value="Probable ACP-binding domain of malonyl-CoA ACP transacylase"/>
    <property type="match status" value="1"/>
</dbReference>
<dbReference type="CDD" id="cd05195">
    <property type="entry name" value="enoyl_red"/>
    <property type="match status" value="1"/>
</dbReference>
<dbReference type="InterPro" id="IPR042104">
    <property type="entry name" value="PKS_dehydratase_sf"/>
</dbReference>
<dbReference type="Pfam" id="PF22953">
    <property type="entry name" value="SpnB_Rossmann"/>
    <property type="match status" value="1"/>
</dbReference>
<organism evidence="14 15">
    <name type="scientific">Streptomyces smyrnaeus</name>
    <dbReference type="NCBI Taxonomy" id="1387713"/>
    <lineage>
        <taxon>Bacteria</taxon>
        <taxon>Bacillati</taxon>
        <taxon>Actinomycetota</taxon>
        <taxon>Actinomycetes</taxon>
        <taxon>Kitasatosporales</taxon>
        <taxon>Streptomycetaceae</taxon>
        <taxon>Streptomyces</taxon>
    </lineage>
</organism>
<name>A0ABS3XZF0_9ACTN</name>
<dbReference type="SUPFAM" id="SSF50129">
    <property type="entry name" value="GroES-like"/>
    <property type="match status" value="1"/>
</dbReference>
<keyword evidence="15" id="KW-1185">Reference proteome</keyword>
<dbReference type="InterPro" id="IPR032821">
    <property type="entry name" value="PKS_assoc"/>
</dbReference>
<protein>
    <submittedName>
        <fullName evidence="14">SDR family NAD(P)-dependent oxidoreductase</fullName>
    </submittedName>
</protein>
<dbReference type="InterPro" id="IPR013968">
    <property type="entry name" value="PKS_KR"/>
</dbReference>
<evidence type="ECO:0000256" key="1">
    <source>
        <dbReference type="ARBA" id="ARBA00001957"/>
    </source>
</evidence>
<dbReference type="InterPro" id="IPR015083">
    <property type="entry name" value="NorB/c/GfsB-D-like_docking"/>
</dbReference>
<feature type="compositionally biased region" description="Low complexity" evidence="10">
    <location>
        <begin position="1996"/>
        <end position="2011"/>
    </location>
</feature>
<dbReference type="SMART" id="SM01294">
    <property type="entry name" value="PKS_PP_betabranch"/>
    <property type="match status" value="1"/>
</dbReference>
<dbReference type="Pfam" id="PF14765">
    <property type="entry name" value="PS-DH"/>
    <property type="match status" value="1"/>
</dbReference>
<dbReference type="InterPro" id="IPR020843">
    <property type="entry name" value="ER"/>
</dbReference>
<dbReference type="InterPro" id="IPR036736">
    <property type="entry name" value="ACP-like_sf"/>
</dbReference>
<dbReference type="InterPro" id="IPR020841">
    <property type="entry name" value="PKS_Beta-ketoAc_synthase_dom"/>
</dbReference>
<dbReference type="Pfam" id="PF21089">
    <property type="entry name" value="PKS_DH_N"/>
    <property type="match status" value="1"/>
</dbReference>
<evidence type="ECO:0000256" key="10">
    <source>
        <dbReference type="SAM" id="MobiDB-lite"/>
    </source>
</evidence>
<dbReference type="SMART" id="SM00827">
    <property type="entry name" value="PKS_AT"/>
    <property type="match status" value="1"/>
</dbReference>
<dbReference type="InterPro" id="IPR014043">
    <property type="entry name" value="Acyl_transferase_dom"/>
</dbReference>
<dbReference type="InterPro" id="IPR016036">
    <property type="entry name" value="Malonyl_transacylase_ACP-bd"/>
</dbReference>
<evidence type="ECO:0000259" key="13">
    <source>
        <dbReference type="PROSITE" id="PS52019"/>
    </source>
</evidence>
<dbReference type="Proteomes" id="UP000721954">
    <property type="component" value="Unassembled WGS sequence"/>
</dbReference>
<comment type="caution">
    <text evidence="14">The sequence shown here is derived from an EMBL/GenBank/DDBJ whole genome shotgun (WGS) entry which is preliminary data.</text>
</comment>
<evidence type="ECO:0000256" key="4">
    <source>
        <dbReference type="ARBA" id="ARBA00022553"/>
    </source>
</evidence>
<dbReference type="PROSITE" id="PS00012">
    <property type="entry name" value="PHOSPHOPANTETHEINE"/>
    <property type="match status" value="1"/>
</dbReference>
<dbReference type="SMART" id="SM00825">
    <property type="entry name" value="PKS_KS"/>
    <property type="match status" value="1"/>
</dbReference>
<dbReference type="Gene3D" id="3.40.366.10">
    <property type="entry name" value="Malonyl-Coenzyme A Acyl Carrier Protein, domain 2"/>
    <property type="match status" value="1"/>
</dbReference>
<dbReference type="InterPro" id="IPR057326">
    <property type="entry name" value="KR_dom"/>
</dbReference>
<dbReference type="Pfam" id="PF08240">
    <property type="entry name" value="ADH_N"/>
    <property type="match status" value="1"/>
</dbReference>
<dbReference type="CDD" id="cd00833">
    <property type="entry name" value="PKS"/>
    <property type="match status" value="1"/>
</dbReference>
<dbReference type="InterPro" id="IPR013154">
    <property type="entry name" value="ADH-like_N"/>
</dbReference>
<evidence type="ECO:0000256" key="6">
    <source>
        <dbReference type="ARBA" id="ARBA00023194"/>
    </source>
</evidence>
<evidence type="ECO:0000313" key="15">
    <source>
        <dbReference type="Proteomes" id="UP000721954"/>
    </source>
</evidence>
<evidence type="ECO:0000259" key="11">
    <source>
        <dbReference type="PROSITE" id="PS50075"/>
    </source>
</evidence>
<dbReference type="Gene3D" id="3.90.180.10">
    <property type="entry name" value="Medium-chain alcohol dehydrogenases, catalytic domain"/>
    <property type="match status" value="1"/>
</dbReference>
<dbReference type="InterPro" id="IPR036291">
    <property type="entry name" value="NAD(P)-bd_dom_sf"/>
</dbReference>
<dbReference type="PROSITE" id="PS50075">
    <property type="entry name" value="CARRIER"/>
    <property type="match status" value="1"/>
</dbReference>
<evidence type="ECO:0000256" key="2">
    <source>
        <dbReference type="ARBA" id="ARBA00004792"/>
    </source>
</evidence>
<dbReference type="PANTHER" id="PTHR43775">
    <property type="entry name" value="FATTY ACID SYNTHASE"/>
    <property type="match status" value="1"/>
</dbReference>
<feature type="region of interest" description="Disordered" evidence="10">
    <location>
        <begin position="2169"/>
        <end position="2229"/>
    </location>
</feature>
<dbReference type="InterPro" id="IPR006162">
    <property type="entry name" value="Ppantetheine_attach_site"/>
</dbReference>
<dbReference type="PROSITE" id="PS00606">
    <property type="entry name" value="KS3_1"/>
    <property type="match status" value="1"/>
</dbReference>
<dbReference type="InterPro" id="IPR049552">
    <property type="entry name" value="PKS_DH_N"/>
</dbReference>
<keyword evidence="7" id="KW-0511">Multifunctional enzyme</keyword>
<dbReference type="SMART" id="SM00823">
    <property type="entry name" value="PKS_PP"/>
    <property type="match status" value="1"/>
</dbReference>
<keyword evidence="5" id="KW-0808">Transferase</keyword>
<feature type="region of interest" description="N-terminal hotdog fold" evidence="9">
    <location>
        <begin position="925"/>
        <end position="1059"/>
    </location>
</feature>
<dbReference type="Gene3D" id="1.10.1200.10">
    <property type="entry name" value="ACP-like"/>
    <property type="match status" value="1"/>
</dbReference>
<evidence type="ECO:0000256" key="9">
    <source>
        <dbReference type="PROSITE-ProRule" id="PRU01363"/>
    </source>
</evidence>
<keyword evidence="4" id="KW-0597">Phosphoprotein</keyword>
<dbReference type="SMART" id="SM00822">
    <property type="entry name" value="PKS_KR"/>
    <property type="match status" value="1"/>
</dbReference>
<comment type="cofactor">
    <cofactor evidence="1">
        <name>pantetheine 4'-phosphate</name>
        <dbReference type="ChEBI" id="CHEBI:47942"/>
    </cofactor>
</comment>
<dbReference type="Pfam" id="PF00550">
    <property type="entry name" value="PP-binding"/>
    <property type="match status" value="1"/>
</dbReference>
<feature type="region of interest" description="Disordered" evidence="10">
    <location>
        <begin position="1996"/>
        <end position="2019"/>
    </location>
</feature>
<dbReference type="SUPFAM" id="SSF52151">
    <property type="entry name" value="FabD/lysophospholipase-like"/>
    <property type="match status" value="1"/>
</dbReference>